<dbReference type="PANTHER" id="PTHR30006:SF2">
    <property type="entry name" value="ABC TRANSPORTER SUBSTRATE-BINDING PROTEIN"/>
    <property type="match status" value="1"/>
</dbReference>
<reference evidence="2 3" key="1">
    <citation type="submission" date="2014-04" db="EMBL/GenBank/DDBJ databases">
        <title>Whole genome sequence of 'Brachyspira hampsonii' D13-03603F2.</title>
        <authorList>
            <person name="Patterson A.H."/>
            <person name="Chaban B."/>
            <person name="Fernando C."/>
            <person name="Harding J.C."/>
            <person name="Hill J.E."/>
        </authorList>
    </citation>
    <scope>NUCLEOTIDE SEQUENCE [LARGE SCALE GENOMIC DNA]</scope>
    <source>
        <strain evidence="2 3">D13-03603F2</strain>
    </source>
</reference>
<dbReference type="Pfam" id="PF13416">
    <property type="entry name" value="SBP_bac_8"/>
    <property type="match status" value="1"/>
</dbReference>
<dbReference type="InterPro" id="IPR026045">
    <property type="entry name" value="Ferric-bd"/>
</dbReference>
<dbReference type="PIRSF" id="PIRSF002825">
    <property type="entry name" value="CfbpA"/>
    <property type="match status" value="1"/>
</dbReference>
<dbReference type="Gene3D" id="3.40.190.10">
    <property type="entry name" value="Periplasmic binding protein-like II"/>
    <property type="match status" value="2"/>
</dbReference>
<sequence>MYFFNKLVRIVMLLAVFAIIFSCSKNINNQEKSSLVIYSPSSRDFIDPLIEDFKSKNPNIEVEVIIAGTGELIKRIETEQNDPLCDVLMAANINLVKNNQNLFENYITTNENEIMDSYKNIEGSMTRFMISPSVLIVNTNLIGDIKIEGYSDLTNEKLKGKIAFNDPSSSSSSFKHLVTILYTMGKDDINNAWDYIEKLCANLDGKLLTGSSAVYKGVADSEYAVGLTFENAAANYAAAGSPVKLVYMKEGVIMEPAGIYIIKNAKNLDNSKKFVDYMTSFDTQKKMNDELNARAIRKDLGSSPILVNINDINAITDNAELEKIDNFVKENQEIWLEKFKDIITSKL</sequence>
<protein>
    <submittedName>
        <fullName evidence="2">ABC transporter substrate-binding protein</fullName>
    </submittedName>
</protein>
<proteinExistence type="predicted"/>
<accession>A0ABX5B7A7</accession>
<gene>
    <name evidence="2" type="ORF">DJ52_04840</name>
</gene>
<dbReference type="CDD" id="cd13546">
    <property type="entry name" value="PBP2_BitB"/>
    <property type="match status" value="1"/>
</dbReference>
<dbReference type="PANTHER" id="PTHR30006">
    <property type="entry name" value="THIAMINE-BINDING PERIPLASMIC PROTEIN-RELATED"/>
    <property type="match status" value="1"/>
</dbReference>
<evidence type="ECO:0000256" key="1">
    <source>
        <dbReference type="ARBA" id="ARBA00022729"/>
    </source>
</evidence>
<dbReference type="SUPFAM" id="SSF53850">
    <property type="entry name" value="Periplasmic binding protein-like II"/>
    <property type="match status" value="1"/>
</dbReference>
<dbReference type="Proteomes" id="UP000238924">
    <property type="component" value="Unassembled WGS sequence"/>
</dbReference>
<dbReference type="PROSITE" id="PS51257">
    <property type="entry name" value="PROKAR_LIPOPROTEIN"/>
    <property type="match status" value="1"/>
</dbReference>
<keyword evidence="1" id="KW-0732">Signal</keyword>
<name>A0ABX5B7A7_9SPIR</name>
<dbReference type="RefSeq" id="WP_104618231.1">
    <property type="nucleotide sequence ID" value="NZ_JJMJ01000070.1"/>
</dbReference>
<keyword evidence="3" id="KW-1185">Reference proteome</keyword>
<evidence type="ECO:0000313" key="2">
    <source>
        <dbReference type="EMBL" id="PPS22444.1"/>
    </source>
</evidence>
<dbReference type="InterPro" id="IPR006059">
    <property type="entry name" value="SBP"/>
</dbReference>
<comment type="caution">
    <text evidence="2">The sequence shown here is derived from an EMBL/GenBank/DDBJ whole genome shotgun (WGS) entry which is preliminary data.</text>
</comment>
<dbReference type="EMBL" id="JJMJ01000070">
    <property type="protein sequence ID" value="PPS22444.1"/>
    <property type="molecule type" value="Genomic_DNA"/>
</dbReference>
<organism evidence="2 3">
    <name type="scientific">Brachyspira murdochii</name>
    <dbReference type="NCBI Taxonomy" id="84378"/>
    <lineage>
        <taxon>Bacteria</taxon>
        <taxon>Pseudomonadati</taxon>
        <taxon>Spirochaetota</taxon>
        <taxon>Spirochaetia</taxon>
        <taxon>Brachyspirales</taxon>
        <taxon>Brachyspiraceae</taxon>
        <taxon>Brachyspira</taxon>
    </lineage>
</organism>
<evidence type="ECO:0000313" key="3">
    <source>
        <dbReference type="Proteomes" id="UP000238924"/>
    </source>
</evidence>